<organism evidence="4 6">
    <name type="scientific">Agathobacter rectalis</name>
    <dbReference type="NCBI Taxonomy" id="39491"/>
    <lineage>
        <taxon>Bacteria</taxon>
        <taxon>Bacillati</taxon>
        <taxon>Bacillota</taxon>
        <taxon>Clostridia</taxon>
        <taxon>Lachnospirales</taxon>
        <taxon>Lachnospiraceae</taxon>
        <taxon>Agathobacter</taxon>
    </lineage>
</organism>
<name>A0A414HYS2_9FIRM</name>
<feature type="signal peptide" evidence="1">
    <location>
        <begin position="1"/>
        <end position="29"/>
    </location>
</feature>
<sequence>MKLKNMLKKVMLGCVNAMAMMLVVQTANSACVWIVHQPEFPEVAKRYSVSND</sequence>
<dbReference type="InterPro" id="IPR009229">
    <property type="entry name" value="AgrD"/>
</dbReference>
<dbReference type="Proteomes" id="UP000283721">
    <property type="component" value="Unassembled WGS sequence"/>
</dbReference>
<gene>
    <name evidence="4" type="ORF">DW775_08085</name>
    <name evidence="3" type="ORF">DW967_06250</name>
    <name evidence="2" type="ORF">DWV78_16420</name>
</gene>
<evidence type="ECO:0000313" key="5">
    <source>
        <dbReference type="Proteomes" id="UP000283721"/>
    </source>
</evidence>
<evidence type="ECO:0000313" key="3">
    <source>
        <dbReference type="EMBL" id="RGZ93716.1"/>
    </source>
</evidence>
<dbReference type="EMBL" id="QSES01000009">
    <property type="protein sequence ID" value="RGZ93716.1"/>
    <property type="molecule type" value="Genomic_DNA"/>
</dbReference>
<accession>A0A414HYS2</accession>
<dbReference type="EMBL" id="QSJS01000008">
    <property type="protein sequence ID" value="RHD94706.1"/>
    <property type="molecule type" value="Genomic_DNA"/>
</dbReference>
<reference evidence="5 6" key="1">
    <citation type="submission" date="2018-08" db="EMBL/GenBank/DDBJ databases">
        <title>A genome reference for cultivated species of the human gut microbiota.</title>
        <authorList>
            <person name="Zou Y."/>
            <person name="Xue W."/>
            <person name="Luo G."/>
        </authorList>
    </citation>
    <scope>NUCLEOTIDE SEQUENCE [LARGE SCALE GENOMIC DNA]</scope>
    <source>
        <strain evidence="2 7">AF12-8</strain>
        <strain evidence="4 6">AM30-13AC</strain>
        <strain evidence="3 5">AM47-6BH</strain>
    </source>
</reference>
<dbReference type="NCBIfam" id="TIGR04223">
    <property type="entry name" value="quorum_AgrD"/>
    <property type="match status" value="1"/>
</dbReference>
<keyword evidence="1" id="KW-0732">Signal</keyword>
<evidence type="ECO:0000313" key="6">
    <source>
        <dbReference type="Proteomes" id="UP000284835"/>
    </source>
</evidence>
<feature type="chain" id="PRO_5036105191" evidence="1">
    <location>
        <begin position="30"/>
        <end position="52"/>
    </location>
</feature>
<evidence type="ECO:0000313" key="2">
    <source>
        <dbReference type="EMBL" id="RGW33008.1"/>
    </source>
</evidence>
<proteinExistence type="predicted"/>
<protein>
    <submittedName>
        <fullName evidence="4">Cyclic lactone autoinducer peptide</fullName>
    </submittedName>
</protein>
<evidence type="ECO:0000313" key="4">
    <source>
        <dbReference type="EMBL" id="RHD94706.1"/>
    </source>
</evidence>
<dbReference type="EMBL" id="QSAE01000123">
    <property type="protein sequence ID" value="RGW33008.1"/>
    <property type="molecule type" value="Genomic_DNA"/>
</dbReference>
<dbReference type="AlphaFoldDB" id="A0A414HYS2"/>
<dbReference type="Proteomes" id="UP000286581">
    <property type="component" value="Unassembled WGS sequence"/>
</dbReference>
<dbReference type="Proteomes" id="UP000284835">
    <property type="component" value="Unassembled WGS sequence"/>
</dbReference>
<comment type="caution">
    <text evidence="4">The sequence shown here is derived from an EMBL/GenBank/DDBJ whole genome shotgun (WGS) entry which is preliminary data.</text>
</comment>
<evidence type="ECO:0000256" key="1">
    <source>
        <dbReference type="SAM" id="SignalP"/>
    </source>
</evidence>
<evidence type="ECO:0000313" key="7">
    <source>
        <dbReference type="Proteomes" id="UP000286581"/>
    </source>
</evidence>
<dbReference type="RefSeq" id="WP_118083931.1">
    <property type="nucleotide sequence ID" value="NZ_QSJS01000008.1"/>
</dbReference>